<protein>
    <recommendedName>
        <fullName evidence="3">5,10-methenyltetrahydrofolate synthetase</fullName>
    </recommendedName>
</protein>
<name>A0A650CL83_9CREN</name>
<keyword evidence="2" id="KW-1185">Reference proteome</keyword>
<dbReference type="AlphaFoldDB" id="A0A650CL83"/>
<organism evidence="1 2">
    <name type="scientific">Stygiolobus azoricus</name>
    <dbReference type="NCBI Taxonomy" id="41675"/>
    <lineage>
        <taxon>Archaea</taxon>
        <taxon>Thermoproteota</taxon>
        <taxon>Thermoprotei</taxon>
        <taxon>Sulfolobales</taxon>
        <taxon>Sulfolobaceae</taxon>
        <taxon>Stygiolobus</taxon>
    </lineage>
</organism>
<reference evidence="1 2" key="1">
    <citation type="submission" date="2019-10" db="EMBL/GenBank/DDBJ databases">
        <title>Genome Sequences from Six Type Strain Members of the Archaeal Family Sulfolobaceae: Acidianus ambivalens, Acidianus infernus, Metallosphaera prunae, Stygiolobus azoricus, Sulfolobus metallicus, and Sulfurisphaera ohwakuensis.</title>
        <authorList>
            <person name="Counts J.A."/>
            <person name="Kelly R.M."/>
        </authorList>
    </citation>
    <scope>NUCLEOTIDE SEQUENCE [LARGE SCALE GENOMIC DNA]</scope>
    <source>
        <strain evidence="1 2">FC6</strain>
    </source>
</reference>
<dbReference type="KEGG" id="sazo:D1868_00535"/>
<dbReference type="PANTHER" id="PTHR38755">
    <property type="entry name" value="5,10-METHYLENETETRAHYDROFOLATE REDUCTASE"/>
    <property type="match status" value="1"/>
</dbReference>
<proteinExistence type="predicted"/>
<dbReference type="PANTHER" id="PTHR38755:SF1">
    <property type="entry name" value="METHYLENE-TETRAHYDROFOLATE REDUCTASE C-TERMINAL DOMAIN-CONTAINING PROTEIN"/>
    <property type="match status" value="1"/>
</dbReference>
<dbReference type="OrthoDB" id="28177at2157"/>
<sequence>MQILVEVHHKHKLEKLMKIISQLEPFDGFDIPDSPLGMPSPLPSVVGTLIRHILEDKRIIINQRTLDTNELFLHSLSITSKMMNFDITFTRGDKPKIGREVGYVSPEEAVKIAKEYGVNAGLMISMRKSREEIEKRLKFANADFYLVLRLEDPDQLDRLNTSILIPYVIVKTEKNKELAKVLNQPTVDIDKAQDFIQALKRKGVMGVLLSALGDYDALLQLQKKI</sequence>
<dbReference type="GeneID" id="42797518"/>
<dbReference type="RefSeq" id="WP_156004815.1">
    <property type="nucleotide sequence ID" value="NZ_CP045483.1"/>
</dbReference>
<evidence type="ECO:0008006" key="3">
    <source>
        <dbReference type="Google" id="ProtNLM"/>
    </source>
</evidence>
<dbReference type="Proteomes" id="UP000423396">
    <property type="component" value="Chromosome"/>
</dbReference>
<gene>
    <name evidence="1" type="ORF">D1868_00535</name>
</gene>
<evidence type="ECO:0000313" key="2">
    <source>
        <dbReference type="Proteomes" id="UP000423396"/>
    </source>
</evidence>
<evidence type="ECO:0000313" key="1">
    <source>
        <dbReference type="EMBL" id="QGR18631.1"/>
    </source>
</evidence>
<accession>A0A650CL83</accession>
<dbReference type="EMBL" id="CP045483">
    <property type="protein sequence ID" value="QGR18631.1"/>
    <property type="molecule type" value="Genomic_DNA"/>
</dbReference>